<keyword evidence="6" id="KW-0479">Metal-binding</keyword>
<dbReference type="InterPro" id="IPR027417">
    <property type="entry name" value="P-loop_NTPase"/>
</dbReference>
<proteinExistence type="inferred from homology"/>
<evidence type="ECO:0000256" key="13">
    <source>
        <dbReference type="ARBA" id="ARBA00023175"/>
    </source>
</evidence>
<dbReference type="GO" id="GO:0046872">
    <property type="term" value="F:metal ion binding"/>
    <property type="evidence" value="ECO:0007669"/>
    <property type="project" value="UniProtKB-KW"/>
</dbReference>
<dbReference type="GO" id="GO:0005524">
    <property type="term" value="F:ATP binding"/>
    <property type="evidence" value="ECO:0007669"/>
    <property type="project" value="UniProtKB-UniRule"/>
</dbReference>
<evidence type="ECO:0000256" key="19">
    <source>
        <dbReference type="SAM" id="MobiDB-lite"/>
    </source>
</evidence>
<dbReference type="PANTHER" id="PTHR47969">
    <property type="entry name" value="CHROMOSOME-ASSOCIATED KINESIN KIF4A-RELATED"/>
    <property type="match status" value="1"/>
</dbReference>
<dbReference type="Proteomes" id="UP000230750">
    <property type="component" value="Unassembled WGS sequence"/>
</dbReference>
<feature type="region of interest" description="Disordered" evidence="19">
    <location>
        <begin position="1031"/>
        <end position="1096"/>
    </location>
</feature>
<evidence type="ECO:0000256" key="10">
    <source>
        <dbReference type="ARBA" id="ARBA00023014"/>
    </source>
</evidence>
<evidence type="ECO:0000256" key="12">
    <source>
        <dbReference type="ARBA" id="ARBA00023125"/>
    </source>
</evidence>
<dbReference type="PROSITE" id="PS50067">
    <property type="entry name" value="KINESIN_MOTOR_2"/>
    <property type="match status" value="1"/>
</dbReference>
<dbReference type="GO" id="GO:0003677">
    <property type="term" value="F:DNA binding"/>
    <property type="evidence" value="ECO:0007669"/>
    <property type="project" value="UniProtKB-KW"/>
</dbReference>
<dbReference type="GO" id="GO:0005634">
    <property type="term" value="C:nucleus"/>
    <property type="evidence" value="ECO:0007669"/>
    <property type="project" value="UniProtKB-SubCell"/>
</dbReference>
<comment type="cofactor">
    <cofactor evidence="16">
        <name>[2Fe-2S] cluster</name>
        <dbReference type="ChEBI" id="CHEBI:190135"/>
    </cofactor>
</comment>
<feature type="coiled-coil region" evidence="18">
    <location>
        <begin position="713"/>
        <end position="751"/>
    </location>
</feature>
<dbReference type="EMBL" id="MRZV01000445">
    <property type="protein sequence ID" value="PIK49840.1"/>
    <property type="molecule type" value="Genomic_DNA"/>
</dbReference>
<keyword evidence="22" id="KW-1185">Reference proteome</keyword>
<keyword evidence="8 17" id="KW-0067">ATP-binding</keyword>
<protein>
    <recommendedName>
        <fullName evidence="20">Kinesin motor domain-containing protein</fullName>
    </recommendedName>
</protein>
<dbReference type="GO" id="GO:0005875">
    <property type="term" value="C:microtubule associated complex"/>
    <property type="evidence" value="ECO:0007669"/>
    <property type="project" value="TreeGrafter"/>
</dbReference>
<evidence type="ECO:0000256" key="18">
    <source>
        <dbReference type="SAM" id="Coils"/>
    </source>
</evidence>
<organism evidence="21 22">
    <name type="scientific">Stichopus japonicus</name>
    <name type="common">Sea cucumber</name>
    <dbReference type="NCBI Taxonomy" id="307972"/>
    <lineage>
        <taxon>Eukaryota</taxon>
        <taxon>Metazoa</taxon>
        <taxon>Echinodermata</taxon>
        <taxon>Eleutherozoa</taxon>
        <taxon>Echinozoa</taxon>
        <taxon>Holothuroidea</taxon>
        <taxon>Aspidochirotacea</taxon>
        <taxon>Aspidochirotida</taxon>
        <taxon>Stichopodidae</taxon>
        <taxon>Apostichopus</taxon>
    </lineage>
</organism>
<comment type="similarity">
    <text evidence="17">Belongs to the TRAFAC class myosin-kinesin ATPase superfamily. Kinesin family.</text>
</comment>
<feature type="domain" description="Kinesin motor" evidence="20">
    <location>
        <begin position="17"/>
        <end position="342"/>
    </location>
</feature>
<keyword evidence="7 17" id="KW-0547">Nucleotide-binding</keyword>
<keyword evidence="13 17" id="KW-0505">Motor protein</keyword>
<evidence type="ECO:0000256" key="17">
    <source>
        <dbReference type="PROSITE-ProRule" id="PRU00283"/>
    </source>
</evidence>
<evidence type="ECO:0000256" key="7">
    <source>
        <dbReference type="ARBA" id="ARBA00022741"/>
    </source>
</evidence>
<dbReference type="GO" id="GO:0005874">
    <property type="term" value="C:microtubule"/>
    <property type="evidence" value="ECO:0007669"/>
    <property type="project" value="UniProtKB-KW"/>
</dbReference>
<dbReference type="GO" id="GO:0051231">
    <property type="term" value="P:spindle elongation"/>
    <property type="evidence" value="ECO:0007669"/>
    <property type="project" value="TreeGrafter"/>
</dbReference>
<evidence type="ECO:0000256" key="16">
    <source>
        <dbReference type="ARBA" id="ARBA00034078"/>
    </source>
</evidence>
<evidence type="ECO:0000313" key="22">
    <source>
        <dbReference type="Proteomes" id="UP000230750"/>
    </source>
</evidence>
<feature type="compositionally biased region" description="Acidic residues" evidence="19">
    <location>
        <begin position="1066"/>
        <end position="1082"/>
    </location>
</feature>
<dbReference type="GO" id="GO:0007052">
    <property type="term" value="P:mitotic spindle organization"/>
    <property type="evidence" value="ECO:0007669"/>
    <property type="project" value="TreeGrafter"/>
</dbReference>
<feature type="coiled-coil region" evidence="18">
    <location>
        <begin position="839"/>
        <end position="866"/>
    </location>
</feature>
<dbReference type="OrthoDB" id="3176171at2759"/>
<evidence type="ECO:0000256" key="9">
    <source>
        <dbReference type="ARBA" id="ARBA00023004"/>
    </source>
</evidence>
<dbReference type="FunFam" id="3.40.850.10:FF:000038">
    <property type="entry name" value="chromosome-associated kinesin KIF4A"/>
    <property type="match status" value="1"/>
</dbReference>
<dbReference type="SUPFAM" id="SSF52540">
    <property type="entry name" value="P-loop containing nucleoside triphosphate hydrolases"/>
    <property type="match status" value="1"/>
</dbReference>
<name>A0A2G8KPF9_STIJA</name>
<dbReference type="Gene3D" id="3.40.850.10">
    <property type="entry name" value="Kinesin motor domain"/>
    <property type="match status" value="1"/>
</dbReference>
<dbReference type="Pfam" id="PF00225">
    <property type="entry name" value="Kinesin"/>
    <property type="match status" value="1"/>
</dbReference>
<evidence type="ECO:0000256" key="15">
    <source>
        <dbReference type="ARBA" id="ARBA00023242"/>
    </source>
</evidence>
<dbReference type="STRING" id="307972.A0A2G8KPF9"/>
<evidence type="ECO:0000256" key="14">
    <source>
        <dbReference type="ARBA" id="ARBA00023212"/>
    </source>
</evidence>
<keyword evidence="5" id="KW-0493">Microtubule</keyword>
<comment type="caution">
    <text evidence="21">The sequence shown here is derived from an EMBL/GenBank/DDBJ whole genome shotgun (WGS) entry which is preliminary data.</text>
</comment>
<feature type="coiled-coil region" evidence="18">
    <location>
        <begin position="394"/>
        <end position="497"/>
    </location>
</feature>
<dbReference type="PANTHER" id="PTHR47969:SF15">
    <property type="entry name" value="CHROMOSOME-ASSOCIATED KINESIN KIF4A-RELATED"/>
    <property type="match status" value="1"/>
</dbReference>
<dbReference type="GO" id="GO:0007018">
    <property type="term" value="P:microtubule-based movement"/>
    <property type="evidence" value="ECO:0007669"/>
    <property type="project" value="InterPro"/>
</dbReference>
<evidence type="ECO:0000256" key="1">
    <source>
        <dbReference type="ARBA" id="ARBA00001966"/>
    </source>
</evidence>
<feature type="coiled-coil region" evidence="18">
    <location>
        <begin position="546"/>
        <end position="680"/>
    </location>
</feature>
<evidence type="ECO:0000313" key="21">
    <source>
        <dbReference type="EMBL" id="PIK49840.1"/>
    </source>
</evidence>
<dbReference type="PRINTS" id="PR00380">
    <property type="entry name" value="KINESINHEAVY"/>
</dbReference>
<dbReference type="Pfam" id="PF25764">
    <property type="entry name" value="KIF21A_4th"/>
    <property type="match status" value="1"/>
</dbReference>
<dbReference type="GO" id="GO:0005829">
    <property type="term" value="C:cytosol"/>
    <property type="evidence" value="ECO:0007669"/>
    <property type="project" value="UniProtKB-ARBA"/>
</dbReference>
<evidence type="ECO:0000256" key="8">
    <source>
        <dbReference type="ARBA" id="ARBA00022840"/>
    </source>
</evidence>
<keyword evidence="12" id="KW-0238">DNA-binding</keyword>
<gene>
    <name evidence="21" type="ORF">BSL78_13283</name>
</gene>
<feature type="compositionally biased region" description="Low complexity" evidence="19">
    <location>
        <begin position="1149"/>
        <end position="1161"/>
    </location>
</feature>
<dbReference type="InterPro" id="IPR001752">
    <property type="entry name" value="Kinesin_motor_dom"/>
</dbReference>
<keyword evidence="14" id="KW-0206">Cytoskeleton</keyword>
<dbReference type="InterPro" id="IPR027640">
    <property type="entry name" value="Kinesin-like_fam"/>
</dbReference>
<accession>A0A2G8KPF9</accession>
<feature type="region of interest" description="Disordered" evidence="19">
    <location>
        <begin position="508"/>
        <end position="538"/>
    </location>
</feature>
<evidence type="ECO:0000256" key="11">
    <source>
        <dbReference type="ARBA" id="ARBA00023054"/>
    </source>
</evidence>
<feature type="non-terminal residue" evidence="21">
    <location>
        <position position="1"/>
    </location>
</feature>
<sequence>SFSRYFPVMAGENSDLPVRVAVRCRPLIMKEISEGCQQCIEFVPGEPQVILGKDKAFTYDFAFSPTDPQQKLFDDVVFGLVEGIFKGYNATVLAYGQTGSGKTYSMGSGYDLTDTEKMGVIPRVIKALFQGIEERMESADFILKCSFLELHNDDILDLLQEIKDPLSVREDTNGEIKIVGLSEVTVSRGDEMIALLEKGSAGRTTGSTAMNMTSSRSHAVFTIHIEQCSKGDSGTSCQAKFHLVDLAGSERAKRTQAKGDRFKEGVNINRGLLALGNVISALGDDNGRKSHIPYRDSKLTRLLQDSLGGNSQTVMIACVSPADTNMEETLNTLRYADRARKIKNKPVVNRDPQAAEMSRLRQQVQQLQFQLMSNGGTLPPAISGGLKPQDSDGMKKILDRNKKLESENQKLSEELHASLDQTTQMCEKAILAEMHKDKLKQKLDELRAKTDLSISLFNTSVVEGGHQDSQPQQLNVLQDLKKQIEELKSEPMETEDAAALYDMHLDEAETSDTPTSEGPEGKESPSHTGQPSDANSPNLTKQALRQAQLGRELQELNKALAKKQELASTMVQSEEKMEIMKIQYEDSIKGLETQINALQREKDTLSIALQTNKSQTATSKISEQRRKRLKELEDEMSKLKKKVQEQSKIIKLKAKSDETVNKLNVDIKAMKQARVRLMRQIKEDAEKTRQWKMAKDKEVLQLKAKDRKRQCDVSKMERKYEKQQNVLRRKMEEAAAANKRLRDAMERHKAHTSKKPQHQGHHLEGMGKRVKTLLERELDVLVSVNEAKRHLASLLEDRKTITGELNELKEKKHVEPPNKRRATPEKVITSIDPSIQQRMDALEQELDMRNLQIKDLQQKIMDANQDGDSRKIWKNISSMAEAKCGLQWLMEQAVLARVDAGQRSSDLLEARQSLSEAHRETEDLQTNLEDTIREGDQRVVELQRGHEEKILYLLHQLSQSKQAFKDGSKVSSEELPDTKAGDDELKQRLHFQEEQITQLQSIHDQLQDLQEENSELKKKLTVSLVQGSRMSLLPSITSPENTPEPVRPKPPKKTRKGASERYTIEEIWDSDTEDDDADDDSDWVATPQVSHPKREIKQGKTCGCKTSCNTKRCVCRRLDKECGHGCACGDVVCQNRGVKSLDSSESEDTSLTNSTLSNNSSSNTLNQTIVIDSSTDNVSPGLKDFQLPKPKSVLSVSTAQNVVAKKEDASLTKPSFTNLTNQGIVKRKRKLLSTSRASFFKPLN</sequence>
<feature type="coiled-coil region" evidence="18">
    <location>
        <begin position="907"/>
        <end position="934"/>
    </location>
</feature>
<dbReference type="GO" id="GO:0003777">
    <property type="term" value="F:microtubule motor activity"/>
    <property type="evidence" value="ECO:0007669"/>
    <property type="project" value="InterPro"/>
</dbReference>
<evidence type="ECO:0000256" key="4">
    <source>
        <dbReference type="ARBA" id="ARBA00022490"/>
    </source>
</evidence>
<evidence type="ECO:0000256" key="5">
    <source>
        <dbReference type="ARBA" id="ARBA00022701"/>
    </source>
</evidence>
<keyword evidence="4" id="KW-0963">Cytoplasm</keyword>
<keyword evidence="15" id="KW-0539">Nucleus</keyword>
<keyword evidence="9" id="KW-0408">Iron</keyword>
<evidence type="ECO:0000256" key="3">
    <source>
        <dbReference type="ARBA" id="ARBA00004245"/>
    </source>
</evidence>
<feature type="coiled-coil region" evidence="18">
    <location>
        <begin position="989"/>
        <end position="1026"/>
    </location>
</feature>
<dbReference type="InterPro" id="IPR036961">
    <property type="entry name" value="Kinesin_motor_dom_sf"/>
</dbReference>
<feature type="region of interest" description="Disordered" evidence="19">
    <location>
        <begin position="1142"/>
        <end position="1161"/>
    </location>
</feature>
<dbReference type="AlphaFoldDB" id="A0A2G8KPF9"/>
<reference evidence="21 22" key="1">
    <citation type="journal article" date="2017" name="PLoS Biol.">
        <title>The sea cucumber genome provides insights into morphological evolution and visceral regeneration.</title>
        <authorList>
            <person name="Zhang X."/>
            <person name="Sun L."/>
            <person name="Yuan J."/>
            <person name="Sun Y."/>
            <person name="Gao Y."/>
            <person name="Zhang L."/>
            <person name="Li S."/>
            <person name="Dai H."/>
            <person name="Hamel J.F."/>
            <person name="Liu C."/>
            <person name="Yu Y."/>
            <person name="Liu S."/>
            <person name="Lin W."/>
            <person name="Guo K."/>
            <person name="Jin S."/>
            <person name="Xu P."/>
            <person name="Storey K.B."/>
            <person name="Huan P."/>
            <person name="Zhang T."/>
            <person name="Zhou Y."/>
            <person name="Zhang J."/>
            <person name="Lin C."/>
            <person name="Li X."/>
            <person name="Xing L."/>
            <person name="Huo D."/>
            <person name="Sun M."/>
            <person name="Wang L."/>
            <person name="Mercier A."/>
            <person name="Li F."/>
            <person name="Yang H."/>
            <person name="Xiang J."/>
        </authorList>
    </citation>
    <scope>NUCLEOTIDE SEQUENCE [LARGE SCALE GENOMIC DNA]</scope>
    <source>
        <strain evidence="21">Shaxun</strain>
        <tissue evidence="21">Muscle</tissue>
    </source>
</reference>
<evidence type="ECO:0000256" key="6">
    <source>
        <dbReference type="ARBA" id="ARBA00022723"/>
    </source>
</evidence>
<dbReference type="GO" id="GO:0051536">
    <property type="term" value="F:iron-sulfur cluster binding"/>
    <property type="evidence" value="ECO:0007669"/>
    <property type="project" value="UniProtKB-KW"/>
</dbReference>
<evidence type="ECO:0000259" key="20">
    <source>
        <dbReference type="PROSITE" id="PS50067"/>
    </source>
</evidence>
<dbReference type="InterPro" id="IPR019821">
    <property type="entry name" value="Kinesin_motor_CS"/>
</dbReference>
<dbReference type="CDD" id="cd01372">
    <property type="entry name" value="KISc_KIF4"/>
    <property type="match status" value="1"/>
</dbReference>
<dbReference type="SMART" id="SM00129">
    <property type="entry name" value="KISc"/>
    <property type="match status" value="1"/>
</dbReference>
<dbReference type="PROSITE" id="PS00411">
    <property type="entry name" value="KINESIN_MOTOR_1"/>
    <property type="match status" value="1"/>
</dbReference>
<dbReference type="GO" id="GO:0008017">
    <property type="term" value="F:microtubule binding"/>
    <property type="evidence" value="ECO:0007669"/>
    <property type="project" value="InterPro"/>
</dbReference>
<comment type="subcellular location">
    <subcellularLocation>
        <location evidence="3">Cytoplasm</location>
        <location evidence="3">Cytoskeleton</location>
    </subcellularLocation>
    <subcellularLocation>
        <location evidence="2">Nucleus</location>
    </subcellularLocation>
</comment>
<evidence type="ECO:0000256" key="2">
    <source>
        <dbReference type="ARBA" id="ARBA00004123"/>
    </source>
</evidence>
<feature type="binding site" evidence="17">
    <location>
        <begin position="96"/>
        <end position="103"/>
    </location>
    <ligand>
        <name>ATP</name>
        <dbReference type="ChEBI" id="CHEBI:30616"/>
    </ligand>
</feature>
<comment type="cofactor">
    <cofactor evidence="1">
        <name>[4Fe-4S] cluster</name>
        <dbReference type="ChEBI" id="CHEBI:49883"/>
    </cofactor>
</comment>
<feature type="compositionally biased region" description="Polar residues" evidence="19">
    <location>
        <begin position="526"/>
        <end position="538"/>
    </location>
</feature>
<keyword evidence="11 18" id="KW-0175">Coiled coil</keyword>
<keyword evidence="10" id="KW-0411">Iron-sulfur</keyword>